<reference evidence="1" key="2">
    <citation type="submission" date="2018-05" db="EMBL/GenBank/DDBJ databases">
        <title>OpunRS2 (Oryza punctata Reference Sequence Version 2).</title>
        <authorList>
            <person name="Zhang J."/>
            <person name="Kudrna D."/>
            <person name="Lee S."/>
            <person name="Talag J."/>
            <person name="Welchert J."/>
            <person name="Wing R.A."/>
        </authorList>
    </citation>
    <scope>NUCLEOTIDE SEQUENCE [LARGE SCALE GENOMIC DNA]</scope>
</reference>
<protein>
    <submittedName>
        <fullName evidence="1">Uncharacterized protein</fullName>
    </submittedName>
</protein>
<dbReference type="EnsemblPlants" id="OPUNC04G23770.1">
    <property type="protein sequence ID" value="OPUNC04G23770.1"/>
    <property type="gene ID" value="OPUNC04G23770"/>
</dbReference>
<proteinExistence type="predicted"/>
<name>A0A0E0KVL0_ORYPU</name>
<keyword evidence="2" id="KW-1185">Reference proteome</keyword>
<evidence type="ECO:0000313" key="2">
    <source>
        <dbReference type="Proteomes" id="UP000026962"/>
    </source>
</evidence>
<dbReference type="HOGENOM" id="CLU_2945767_0_0_1"/>
<accession>A0A0E0KVL0</accession>
<dbReference type="Proteomes" id="UP000026962">
    <property type="component" value="Chromosome 4"/>
</dbReference>
<dbReference type="Gramene" id="OPUNC04G23770.1">
    <property type="protein sequence ID" value="OPUNC04G23770.1"/>
    <property type="gene ID" value="OPUNC04G23770"/>
</dbReference>
<evidence type="ECO:0000313" key="1">
    <source>
        <dbReference type="EnsemblPlants" id="OPUNC04G23770.1"/>
    </source>
</evidence>
<dbReference type="AlphaFoldDB" id="A0A0E0KVL0"/>
<reference evidence="1" key="1">
    <citation type="submission" date="2015-04" db="UniProtKB">
        <authorList>
            <consortium name="EnsemblPlants"/>
        </authorList>
    </citation>
    <scope>IDENTIFICATION</scope>
</reference>
<sequence>MKDRFINLLQLIACVHVRGGAHRRRGVGGGLRAEACSFAAPAWSDRSGNTTVAFDAAGTR</sequence>
<organism evidence="1">
    <name type="scientific">Oryza punctata</name>
    <name type="common">Red rice</name>
    <dbReference type="NCBI Taxonomy" id="4537"/>
    <lineage>
        <taxon>Eukaryota</taxon>
        <taxon>Viridiplantae</taxon>
        <taxon>Streptophyta</taxon>
        <taxon>Embryophyta</taxon>
        <taxon>Tracheophyta</taxon>
        <taxon>Spermatophyta</taxon>
        <taxon>Magnoliopsida</taxon>
        <taxon>Liliopsida</taxon>
        <taxon>Poales</taxon>
        <taxon>Poaceae</taxon>
        <taxon>BOP clade</taxon>
        <taxon>Oryzoideae</taxon>
        <taxon>Oryzeae</taxon>
        <taxon>Oryzinae</taxon>
        <taxon>Oryza</taxon>
    </lineage>
</organism>